<accession>A0ABR8E3R2</accession>
<sequence>MVCSCQHTTKYLPPIPMFVDFFIKRPVFASVCSIIILLVGAISIPTLATDQYP</sequence>
<dbReference type="Pfam" id="PF00873">
    <property type="entry name" value="ACR_tran"/>
    <property type="match status" value="1"/>
</dbReference>
<evidence type="ECO:0000313" key="3">
    <source>
        <dbReference type="Proteomes" id="UP000623440"/>
    </source>
</evidence>
<dbReference type="Proteomes" id="UP000623440">
    <property type="component" value="Unassembled WGS sequence"/>
</dbReference>
<feature type="non-terminal residue" evidence="2">
    <location>
        <position position="53"/>
    </location>
</feature>
<protein>
    <submittedName>
        <fullName evidence="2">Efflux RND transporter permease subunit</fullName>
    </submittedName>
</protein>
<feature type="transmembrane region" description="Helical" evidence="1">
    <location>
        <begin position="27"/>
        <end position="48"/>
    </location>
</feature>
<evidence type="ECO:0000256" key="1">
    <source>
        <dbReference type="SAM" id="Phobius"/>
    </source>
</evidence>
<proteinExistence type="predicted"/>
<keyword evidence="1" id="KW-0812">Transmembrane</keyword>
<evidence type="ECO:0000313" key="2">
    <source>
        <dbReference type="EMBL" id="MBD2535940.1"/>
    </source>
</evidence>
<keyword evidence="1" id="KW-1133">Transmembrane helix</keyword>
<dbReference type="EMBL" id="JACJSI010000359">
    <property type="protein sequence ID" value="MBD2535940.1"/>
    <property type="molecule type" value="Genomic_DNA"/>
</dbReference>
<dbReference type="InterPro" id="IPR001036">
    <property type="entry name" value="Acrflvin-R"/>
</dbReference>
<comment type="caution">
    <text evidence="2">The sequence shown here is derived from an EMBL/GenBank/DDBJ whole genome shotgun (WGS) entry which is preliminary data.</text>
</comment>
<reference evidence="2 3" key="1">
    <citation type="journal article" date="2020" name="ISME J.">
        <title>Comparative genomics reveals insights into cyanobacterial evolution and habitat adaptation.</title>
        <authorList>
            <person name="Chen M.Y."/>
            <person name="Teng W.K."/>
            <person name="Zhao L."/>
            <person name="Hu C.X."/>
            <person name="Zhou Y.K."/>
            <person name="Han B.P."/>
            <person name="Song L.R."/>
            <person name="Shu W.S."/>
        </authorList>
    </citation>
    <scope>NUCLEOTIDE SEQUENCE [LARGE SCALE GENOMIC DNA]</scope>
    <source>
        <strain evidence="2 3">FACHB-838</strain>
    </source>
</reference>
<organism evidence="2 3">
    <name type="scientific">Nostoc flagelliforme FACHB-838</name>
    <dbReference type="NCBI Taxonomy" id="2692904"/>
    <lineage>
        <taxon>Bacteria</taxon>
        <taxon>Bacillati</taxon>
        <taxon>Cyanobacteriota</taxon>
        <taxon>Cyanophyceae</taxon>
        <taxon>Nostocales</taxon>
        <taxon>Nostocaceae</taxon>
        <taxon>Nostoc</taxon>
    </lineage>
</organism>
<gene>
    <name evidence="2" type="ORF">H6G97_44095</name>
</gene>
<name>A0ABR8E3R2_9NOSO</name>
<keyword evidence="1" id="KW-0472">Membrane</keyword>
<keyword evidence="3" id="KW-1185">Reference proteome</keyword>